<dbReference type="InterPro" id="IPR041095">
    <property type="entry name" value="EFG_II"/>
</dbReference>
<keyword evidence="5" id="KW-0251">Elongation factor</keyword>
<dbReference type="SUPFAM" id="SSF50447">
    <property type="entry name" value="Translation proteins"/>
    <property type="match status" value="1"/>
</dbReference>
<dbReference type="NCBIfam" id="TIGR00231">
    <property type="entry name" value="small_GTP"/>
    <property type="match status" value="1"/>
</dbReference>
<dbReference type="GO" id="GO:0003746">
    <property type="term" value="F:translation elongation factor activity"/>
    <property type="evidence" value="ECO:0007669"/>
    <property type="project" value="UniProtKB-KW"/>
</dbReference>
<dbReference type="Gene3D" id="3.40.50.300">
    <property type="entry name" value="P-loop containing nucleotide triphosphate hydrolases"/>
    <property type="match status" value="1"/>
</dbReference>
<dbReference type="InterPro" id="IPR027417">
    <property type="entry name" value="P-loop_NTPase"/>
</dbReference>
<dbReference type="Pfam" id="PF00009">
    <property type="entry name" value="GTP_EFTU"/>
    <property type="match status" value="1"/>
</dbReference>
<dbReference type="InterPro" id="IPR000640">
    <property type="entry name" value="EFG_V-like"/>
</dbReference>
<feature type="compositionally biased region" description="Low complexity" evidence="3">
    <location>
        <begin position="8"/>
        <end position="22"/>
    </location>
</feature>
<dbReference type="InterPro" id="IPR020568">
    <property type="entry name" value="Ribosomal_Su5_D2-typ_SF"/>
</dbReference>
<dbReference type="Gene3D" id="3.30.70.870">
    <property type="entry name" value="Elongation Factor G (Translational Gtpase), domain 3"/>
    <property type="match status" value="1"/>
</dbReference>
<dbReference type="InterPro" id="IPR009022">
    <property type="entry name" value="EFG_III"/>
</dbReference>
<dbReference type="CDD" id="cd03713">
    <property type="entry name" value="EFG_mtEFG_C"/>
    <property type="match status" value="1"/>
</dbReference>
<evidence type="ECO:0000256" key="1">
    <source>
        <dbReference type="ARBA" id="ARBA00022741"/>
    </source>
</evidence>
<dbReference type="CDD" id="cd01434">
    <property type="entry name" value="EFG_mtEFG1_IV"/>
    <property type="match status" value="1"/>
</dbReference>
<dbReference type="FunFam" id="3.30.70.240:FF:000001">
    <property type="entry name" value="Elongation factor G"/>
    <property type="match status" value="1"/>
</dbReference>
<dbReference type="GO" id="GO:0005525">
    <property type="term" value="F:GTP binding"/>
    <property type="evidence" value="ECO:0007669"/>
    <property type="project" value="UniProtKB-KW"/>
</dbReference>
<dbReference type="AlphaFoldDB" id="A0A5Q3Q4S1"/>
<dbReference type="InterPro" id="IPR053905">
    <property type="entry name" value="EF-G-like_DII"/>
</dbReference>
<gene>
    <name evidence="5" type="ORF">GIY23_08920</name>
</gene>
<dbReference type="InterPro" id="IPR009000">
    <property type="entry name" value="Transl_B-barrel_sf"/>
</dbReference>
<dbReference type="GO" id="GO:0032790">
    <property type="term" value="P:ribosome disassembly"/>
    <property type="evidence" value="ECO:0007669"/>
    <property type="project" value="TreeGrafter"/>
</dbReference>
<dbReference type="NCBIfam" id="NF009377">
    <property type="entry name" value="PRK12740.1-1"/>
    <property type="match status" value="1"/>
</dbReference>
<dbReference type="Proteomes" id="UP000371041">
    <property type="component" value="Chromosome"/>
</dbReference>
<dbReference type="SMART" id="SM00889">
    <property type="entry name" value="EFG_IV"/>
    <property type="match status" value="1"/>
</dbReference>
<dbReference type="SUPFAM" id="SSF52540">
    <property type="entry name" value="P-loop containing nucleoside triphosphate hydrolases"/>
    <property type="match status" value="1"/>
</dbReference>
<reference evidence="6" key="1">
    <citation type="submission" date="2019-11" db="EMBL/GenBank/DDBJ databases">
        <title>The complete genome sequence of Saccharopolyspora sp. E2A.</title>
        <authorList>
            <person name="Zhang G."/>
        </authorList>
    </citation>
    <scope>NUCLEOTIDE SEQUENCE [LARGE SCALE GENOMIC DNA]</scope>
    <source>
        <strain evidence="6">E2A</strain>
    </source>
</reference>
<dbReference type="Gene3D" id="3.30.230.10">
    <property type="match status" value="1"/>
</dbReference>
<dbReference type="InterPro" id="IPR047872">
    <property type="entry name" value="EFG_IV"/>
</dbReference>
<accession>A0A5Q3Q4S1</accession>
<dbReference type="CDD" id="cd16262">
    <property type="entry name" value="EFG_III"/>
    <property type="match status" value="1"/>
</dbReference>
<dbReference type="SUPFAM" id="SSF54980">
    <property type="entry name" value="EF-G C-terminal domain-like"/>
    <property type="match status" value="2"/>
</dbReference>
<evidence type="ECO:0000256" key="3">
    <source>
        <dbReference type="SAM" id="MobiDB-lite"/>
    </source>
</evidence>
<evidence type="ECO:0000313" key="5">
    <source>
        <dbReference type="EMBL" id="QGK69621.1"/>
    </source>
</evidence>
<dbReference type="Pfam" id="PF03764">
    <property type="entry name" value="EFG_IV"/>
    <property type="match status" value="1"/>
</dbReference>
<dbReference type="Pfam" id="PF22042">
    <property type="entry name" value="EF-G_D2"/>
    <property type="match status" value="1"/>
</dbReference>
<dbReference type="PANTHER" id="PTHR43261:SF6">
    <property type="entry name" value="ELONGATION FACTOR G-LIKE PROTEIN"/>
    <property type="match status" value="1"/>
</dbReference>
<dbReference type="EMBL" id="CP045929">
    <property type="protein sequence ID" value="QGK69621.1"/>
    <property type="molecule type" value="Genomic_DNA"/>
</dbReference>
<name>A0A5Q3Q4S1_9PSEU</name>
<evidence type="ECO:0000256" key="2">
    <source>
        <dbReference type="ARBA" id="ARBA00023134"/>
    </source>
</evidence>
<keyword evidence="2" id="KW-0342">GTP-binding</keyword>
<sequence>MGHKQNGTTPAASAPSPTDPASLRNVVLVGPSSSGKTALIEALLALTGTVPRAGSVPDGTTVCDHEAASVEQQRSVGLAVAPVEHGECKVNLIDTPGYADFVGEVRAGLRAADAALFVVAAQDGVDAATRALWQECATVGMPRAVVIARLDAARADVDAATTACQEAFGAGVVPLYLPHRASDGTLLGLVGVLTENIYDYSTGSTAVVDRADEATRAAVGPQRGELLEAIISESEDEALMDRYLAGEDIDEDTLVADLETAVARGELHPVLPVCAESGVGLAELLDGITRGFPSPKEHTIAEFTDPQGRSPRRLTPDPDGPLAAEIVHTSADSYVGRVSLARVFSGTLLPERSVHVSGHGMAERGHPDHDEDEKVAHVYSPLGASLRAVAHCVAGDLCALTKIGSAETGDTVSDPSDPLLLTPWPMPEPLLPIAVVARNRSDEDAMARNLNRLIAADPTLRLDRDTETHQLVLWCMGEAHADVALQRLREGGAEIETEPIRVAFRQTFAQAANGHGKHVKQSGGHGQYAVCDIEVEPLPRGSGFEFLDKVVGGAVPRQFIPSVEKGVRAQAEKGLAEGQPLVDLRVTLVDGKAHSVDSSDSAFQTAGSLALKAAAEQAGLTTLEPVDEVAVRLPDEHLGAILGDLSSRRGKVVGTEPEDTGWTVVRAHVPASELVRYSVNVRSLSSGSATFTRNFSSYEPAPT</sequence>
<keyword evidence="6" id="KW-1185">Reference proteome</keyword>
<dbReference type="PROSITE" id="PS51722">
    <property type="entry name" value="G_TR_2"/>
    <property type="match status" value="1"/>
</dbReference>
<dbReference type="PANTHER" id="PTHR43261">
    <property type="entry name" value="TRANSLATION ELONGATION FACTOR G-RELATED"/>
    <property type="match status" value="1"/>
</dbReference>
<dbReference type="InterPro" id="IPR005225">
    <property type="entry name" value="Small_GTP-bd"/>
</dbReference>
<dbReference type="InterPro" id="IPR014721">
    <property type="entry name" value="Ribsml_uS5_D2-typ_fold_subgr"/>
</dbReference>
<dbReference type="SUPFAM" id="SSF54211">
    <property type="entry name" value="Ribosomal protein S5 domain 2-like"/>
    <property type="match status" value="1"/>
</dbReference>
<dbReference type="Pfam" id="PF00679">
    <property type="entry name" value="EFG_C"/>
    <property type="match status" value="1"/>
</dbReference>
<dbReference type="GO" id="GO:0003924">
    <property type="term" value="F:GTPase activity"/>
    <property type="evidence" value="ECO:0007669"/>
    <property type="project" value="InterPro"/>
</dbReference>
<evidence type="ECO:0000259" key="4">
    <source>
        <dbReference type="PROSITE" id="PS51722"/>
    </source>
</evidence>
<dbReference type="InterPro" id="IPR005517">
    <property type="entry name" value="Transl_elong_EFG/EF2_IV"/>
</dbReference>
<dbReference type="NCBIfam" id="NF009381">
    <property type="entry name" value="PRK12740.1-5"/>
    <property type="match status" value="1"/>
</dbReference>
<dbReference type="Pfam" id="PF14492">
    <property type="entry name" value="EFG_III"/>
    <property type="match status" value="1"/>
</dbReference>
<evidence type="ECO:0000313" key="6">
    <source>
        <dbReference type="Proteomes" id="UP000371041"/>
    </source>
</evidence>
<feature type="region of interest" description="Disordered" evidence="3">
    <location>
        <begin position="1"/>
        <end position="22"/>
    </location>
</feature>
<dbReference type="InterPro" id="IPR035647">
    <property type="entry name" value="EFG_III/V"/>
</dbReference>
<protein>
    <submittedName>
        <fullName evidence="5">Elongation factor G-like protein EF-G2</fullName>
    </submittedName>
</protein>
<dbReference type="Gene3D" id="2.40.30.10">
    <property type="entry name" value="Translation factors"/>
    <property type="match status" value="1"/>
</dbReference>
<keyword evidence="1" id="KW-0547">Nucleotide-binding</keyword>
<dbReference type="SMART" id="SM00838">
    <property type="entry name" value="EFG_C"/>
    <property type="match status" value="1"/>
</dbReference>
<dbReference type="RefSeq" id="WP_154076215.1">
    <property type="nucleotide sequence ID" value="NZ_CP045929.1"/>
</dbReference>
<dbReference type="InterPro" id="IPR035649">
    <property type="entry name" value="EFG_V"/>
</dbReference>
<feature type="domain" description="Tr-type G" evidence="4">
    <location>
        <begin position="21"/>
        <end position="296"/>
    </location>
</feature>
<dbReference type="KEGG" id="sace:GIY23_08920"/>
<organism evidence="5 6">
    <name type="scientific">Allosaccharopolyspora coralli</name>
    <dbReference type="NCBI Taxonomy" id="2665642"/>
    <lineage>
        <taxon>Bacteria</taxon>
        <taxon>Bacillati</taxon>
        <taxon>Actinomycetota</taxon>
        <taxon>Actinomycetes</taxon>
        <taxon>Pseudonocardiales</taxon>
        <taxon>Pseudonocardiaceae</taxon>
        <taxon>Allosaccharopolyspora</taxon>
    </lineage>
</organism>
<dbReference type="InterPro" id="IPR000795">
    <property type="entry name" value="T_Tr_GTP-bd_dom"/>
</dbReference>
<dbReference type="Gene3D" id="3.30.70.240">
    <property type="match status" value="1"/>
</dbReference>
<proteinExistence type="predicted"/>
<keyword evidence="5" id="KW-0648">Protein biosynthesis</keyword>